<dbReference type="Gene3D" id="1.10.287.950">
    <property type="entry name" value="Methyl-accepting chemotaxis protein"/>
    <property type="match status" value="1"/>
</dbReference>
<dbReference type="GO" id="GO:0004888">
    <property type="term" value="F:transmembrane signaling receptor activity"/>
    <property type="evidence" value="ECO:0007669"/>
    <property type="project" value="InterPro"/>
</dbReference>
<dbReference type="PANTHER" id="PTHR32089:SF112">
    <property type="entry name" value="LYSOZYME-LIKE PROTEIN-RELATED"/>
    <property type="match status" value="1"/>
</dbReference>
<reference evidence="7 8" key="1">
    <citation type="submission" date="2016-10" db="EMBL/GenBank/DDBJ databases">
        <authorList>
            <person name="de Groot N.N."/>
        </authorList>
    </citation>
    <scope>NUCLEOTIDE SEQUENCE [LARGE SCALE GENOMIC DNA]</scope>
    <source>
        <strain evidence="7 8">DSM 2179</strain>
    </source>
</reference>
<dbReference type="STRING" id="84035.SAMN05660742_107154"/>
<evidence type="ECO:0000259" key="6">
    <source>
        <dbReference type="PROSITE" id="PS50885"/>
    </source>
</evidence>
<keyword evidence="1 3" id="KW-0807">Transducer</keyword>
<dbReference type="GO" id="GO:0006935">
    <property type="term" value="P:chemotaxis"/>
    <property type="evidence" value="ECO:0007669"/>
    <property type="project" value="InterPro"/>
</dbReference>
<sequence length="564" mass="60735">MKQRLPIGIQLGTLMGIALTLMVILVGILLYQLRATNLEYQGILNGTVTRTLALQSAQDDFHEALSDFRGYFAYNDEKYAVDTLTLLGKSSEAVTKITTAMDGTTGNKQAGENLQEEMHSYIDEMKQIIELKKTNQLQDNNRLIALRKKTETVNALFDKTMALQDEALQKKINNLNDKEETIFKGVILTSLIGILLIIVLLFLYSRNLSRRIQRLQTNILSVSKLDLSHPDVQATRNDEIGDMAGEIIKLKKALRDIVGLLRNNADVLAASSEELSSSVEEQMQVSESVAKTITEVSAGADKNTKNITEISAVIEQVGASTEEMSASASHVNQVTQDAVGDADNGMQLIHRLVAQNDTIQTSMIDITNVSEALVKGSGDIQQIITTIRSIAGQTNLLALNAAIEAARAGEVGRGFAVVAEEVRKLAEQSAGATNTIGEIIEKMTTDIQFTVDVVAKANQEVVAGKAATDATQQGFQTIISKLSEVRHGMGQISQAVDETAHGMQSVVNNVQNIGTVAAETSSSAQTVAAAAEEQSASLHEVSASSDALAQMATDLNAITAKFKM</sequence>
<accession>A0A1H6YR54</accession>
<organism evidence="7 8">
    <name type="scientific">Propionispira arboris</name>
    <dbReference type="NCBI Taxonomy" id="84035"/>
    <lineage>
        <taxon>Bacteria</taxon>
        <taxon>Bacillati</taxon>
        <taxon>Bacillota</taxon>
        <taxon>Negativicutes</taxon>
        <taxon>Selenomonadales</taxon>
        <taxon>Selenomonadaceae</taxon>
        <taxon>Propionispira</taxon>
    </lineage>
</organism>
<feature type="transmembrane region" description="Helical" evidence="4">
    <location>
        <begin position="12"/>
        <end position="31"/>
    </location>
</feature>
<evidence type="ECO:0000256" key="4">
    <source>
        <dbReference type="SAM" id="Phobius"/>
    </source>
</evidence>
<feature type="domain" description="HAMP" evidence="6">
    <location>
        <begin position="206"/>
        <end position="259"/>
    </location>
</feature>
<evidence type="ECO:0000256" key="1">
    <source>
        <dbReference type="ARBA" id="ARBA00023224"/>
    </source>
</evidence>
<evidence type="ECO:0000259" key="5">
    <source>
        <dbReference type="PROSITE" id="PS50111"/>
    </source>
</evidence>
<dbReference type="InterPro" id="IPR004090">
    <property type="entry name" value="Chemotax_Me-accpt_rcpt"/>
</dbReference>
<dbReference type="AlphaFoldDB" id="A0A1H6YR54"/>
<dbReference type="PROSITE" id="PS50885">
    <property type="entry name" value="HAMP"/>
    <property type="match status" value="1"/>
</dbReference>
<dbReference type="GO" id="GO:0007165">
    <property type="term" value="P:signal transduction"/>
    <property type="evidence" value="ECO:0007669"/>
    <property type="project" value="UniProtKB-KW"/>
</dbReference>
<dbReference type="SMART" id="SM00283">
    <property type="entry name" value="MA"/>
    <property type="match status" value="1"/>
</dbReference>
<keyword evidence="4" id="KW-0812">Transmembrane</keyword>
<comment type="similarity">
    <text evidence="2">Belongs to the methyl-accepting chemotaxis (MCP) protein family.</text>
</comment>
<dbReference type="PANTHER" id="PTHR32089">
    <property type="entry name" value="METHYL-ACCEPTING CHEMOTAXIS PROTEIN MCPB"/>
    <property type="match status" value="1"/>
</dbReference>
<dbReference type="RefSeq" id="WP_091831029.1">
    <property type="nucleotide sequence ID" value="NZ_FNZK01000007.1"/>
</dbReference>
<proteinExistence type="inferred from homology"/>
<keyword evidence="4" id="KW-1133">Transmembrane helix</keyword>
<gene>
    <name evidence="7" type="ORF">SAMN05660742_107154</name>
</gene>
<keyword evidence="4" id="KW-0472">Membrane</keyword>
<dbReference type="SUPFAM" id="SSF58104">
    <property type="entry name" value="Methyl-accepting chemotaxis protein (MCP) signaling domain"/>
    <property type="match status" value="1"/>
</dbReference>
<dbReference type="Pfam" id="PF00015">
    <property type="entry name" value="MCPsignal"/>
    <property type="match status" value="1"/>
</dbReference>
<evidence type="ECO:0000256" key="2">
    <source>
        <dbReference type="ARBA" id="ARBA00029447"/>
    </source>
</evidence>
<feature type="domain" description="Methyl-accepting transducer" evidence="5">
    <location>
        <begin position="278"/>
        <end position="514"/>
    </location>
</feature>
<dbReference type="GO" id="GO:0016020">
    <property type="term" value="C:membrane"/>
    <property type="evidence" value="ECO:0007669"/>
    <property type="project" value="InterPro"/>
</dbReference>
<evidence type="ECO:0000313" key="7">
    <source>
        <dbReference type="EMBL" id="SEJ43773.1"/>
    </source>
</evidence>
<name>A0A1H6YR54_9FIRM</name>
<dbReference type="Proteomes" id="UP000199662">
    <property type="component" value="Unassembled WGS sequence"/>
</dbReference>
<dbReference type="PRINTS" id="PR00260">
    <property type="entry name" value="CHEMTRNSDUCR"/>
</dbReference>
<dbReference type="InterPro" id="IPR003660">
    <property type="entry name" value="HAMP_dom"/>
</dbReference>
<keyword evidence="8" id="KW-1185">Reference proteome</keyword>
<dbReference type="PROSITE" id="PS50111">
    <property type="entry name" value="CHEMOTAXIS_TRANSDUC_2"/>
    <property type="match status" value="1"/>
</dbReference>
<evidence type="ECO:0000256" key="3">
    <source>
        <dbReference type="PROSITE-ProRule" id="PRU00284"/>
    </source>
</evidence>
<dbReference type="CDD" id="cd11386">
    <property type="entry name" value="MCP_signal"/>
    <property type="match status" value="1"/>
</dbReference>
<protein>
    <submittedName>
        <fullName evidence="7">Methyl-accepting chemotaxis protein</fullName>
    </submittedName>
</protein>
<evidence type="ECO:0000313" key="8">
    <source>
        <dbReference type="Proteomes" id="UP000199662"/>
    </source>
</evidence>
<feature type="transmembrane region" description="Helical" evidence="4">
    <location>
        <begin position="182"/>
        <end position="204"/>
    </location>
</feature>
<dbReference type="InterPro" id="IPR004089">
    <property type="entry name" value="MCPsignal_dom"/>
</dbReference>
<dbReference type="EMBL" id="FNZK01000007">
    <property type="protein sequence ID" value="SEJ43773.1"/>
    <property type="molecule type" value="Genomic_DNA"/>
</dbReference>